<feature type="transmembrane region" description="Helical" evidence="12">
    <location>
        <begin position="640"/>
        <end position="661"/>
    </location>
</feature>
<keyword evidence="8" id="KW-0325">Glycoprotein</keyword>
<evidence type="ECO:0000256" key="12">
    <source>
        <dbReference type="SAM" id="Phobius"/>
    </source>
</evidence>
<dbReference type="OrthoDB" id="5984008at2759"/>
<evidence type="ECO:0000313" key="16">
    <source>
        <dbReference type="RefSeq" id="XP_025419763.1"/>
    </source>
</evidence>
<evidence type="ECO:0000256" key="7">
    <source>
        <dbReference type="ARBA" id="ARBA00023170"/>
    </source>
</evidence>
<evidence type="ECO:0000256" key="1">
    <source>
        <dbReference type="ARBA" id="ARBA00004651"/>
    </source>
</evidence>
<feature type="domain" description="Ionotropic glutamate receptor C-terminal" evidence="14">
    <location>
        <begin position="569"/>
        <end position="838"/>
    </location>
</feature>
<dbReference type="InterPro" id="IPR001320">
    <property type="entry name" value="Iontro_rcpt_C"/>
</dbReference>
<dbReference type="PRINTS" id="PR00177">
    <property type="entry name" value="NMDARECEPTOR"/>
</dbReference>
<dbReference type="GO" id="GO:0050906">
    <property type="term" value="P:detection of stimulus involved in sensory perception"/>
    <property type="evidence" value="ECO:0007669"/>
    <property type="project" value="UniProtKB-ARBA"/>
</dbReference>
<feature type="binding site" evidence="9">
    <location>
        <position position="525"/>
    </location>
    <ligand>
        <name>L-glutamate</name>
        <dbReference type="ChEBI" id="CHEBI:29985"/>
    </ligand>
</feature>
<dbReference type="GO" id="GO:0038023">
    <property type="term" value="F:signaling receptor activity"/>
    <property type="evidence" value="ECO:0007669"/>
    <property type="project" value="InterPro"/>
</dbReference>
<feature type="site" description="Interaction with the cone snail toxin Con-ikot-ikot" evidence="10">
    <location>
        <position position="788"/>
    </location>
</feature>
<evidence type="ECO:0000259" key="14">
    <source>
        <dbReference type="Pfam" id="PF00060"/>
    </source>
</evidence>
<accession>A0A8B8GA50</accession>
<reference evidence="16" key="1">
    <citation type="submission" date="2025-08" db="UniProtKB">
        <authorList>
            <consortium name="RefSeq"/>
        </authorList>
    </citation>
    <scope>IDENTIFICATION</scope>
    <source>
        <tissue evidence="16">Whole body</tissue>
    </source>
</reference>
<dbReference type="SUPFAM" id="SSF53850">
    <property type="entry name" value="Periplasmic binding protein-like II"/>
    <property type="match status" value="1"/>
</dbReference>
<dbReference type="InterPro" id="IPR052192">
    <property type="entry name" value="Insect_Ionotropic_Sensory_Rcpt"/>
</dbReference>
<dbReference type="GO" id="GO:0005886">
    <property type="term" value="C:plasma membrane"/>
    <property type="evidence" value="ECO:0007669"/>
    <property type="project" value="UniProtKB-SubCell"/>
</dbReference>
<evidence type="ECO:0000256" key="13">
    <source>
        <dbReference type="SAM" id="SignalP"/>
    </source>
</evidence>
<evidence type="ECO:0000256" key="2">
    <source>
        <dbReference type="ARBA" id="ARBA00008685"/>
    </source>
</evidence>
<keyword evidence="5 12" id="KW-1133">Transmembrane helix</keyword>
<dbReference type="Pfam" id="PF00060">
    <property type="entry name" value="Lig_chan"/>
    <property type="match status" value="1"/>
</dbReference>
<feature type="signal peptide" evidence="13">
    <location>
        <begin position="1"/>
        <end position="23"/>
    </location>
</feature>
<dbReference type="GO" id="GO:0015276">
    <property type="term" value="F:ligand-gated monoatomic ion channel activity"/>
    <property type="evidence" value="ECO:0007669"/>
    <property type="project" value="InterPro"/>
</dbReference>
<evidence type="ECO:0000256" key="3">
    <source>
        <dbReference type="ARBA" id="ARBA00022475"/>
    </source>
</evidence>
<comment type="subcellular location">
    <subcellularLocation>
        <location evidence="1">Cell membrane</location>
        <topology evidence="1">Multi-pass membrane protein</topology>
    </subcellularLocation>
</comment>
<keyword evidence="7 16" id="KW-0675">Receptor</keyword>
<feature type="site" description="Crucial to convey clamshell closure to channel opening" evidence="10">
    <location>
        <position position="668"/>
    </location>
</feature>
<dbReference type="Gene3D" id="3.40.190.10">
    <property type="entry name" value="Periplasmic binding protein-like II"/>
    <property type="match status" value="1"/>
</dbReference>
<dbReference type="Proteomes" id="UP000694846">
    <property type="component" value="Unplaced"/>
</dbReference>
<dbReference type="RefSeq" id="XP_025419763.1">
    <property type="nucleotide sequence ID" value="XM_025563978.1"/>
</dbReference>
<keyword evidence="15" id="KW-1185">Reference proteome</keyword>
<evidence type="ECO:0000313" key="15">
    <source>
        <dbReference type="Proteomes" id="UP000694846"/>
    </source>
</evidence>
<dbReference type="PANTHER" id="PTHR42643:SF24">
    <property type="entry name" value="IONOTROPIC RECEPTOR 60A"/>
    <property type="match status" value="1"/>
</dbReference>
<feature type="disulfide bond" evidence="11">
    <location>
        <begin position="754"/>
        <end position="809"/>
    </location>
</feature>
<evidence type="ECO:0000256" key="8">
    <source>
        <dbReference type="ARBA" id="ARBA00023180"/>
    </source>
</evidence>
<name>A0A8B8GA50_9HEMI</name>
<evidence type="ECO:0000256" key="11">
    <source>
        <dbReference type="PIRSR" id="PIRSR601508-3"/>
    </source>
</evidence>
<dbReference type="CTD" id="42471"/>
<feature type="transmembrane region" description="Helical" evidence="12">
    <location>
        <begin position="831"/>
        <end position="851"/>
    </location>
</feature>
<evidence type="ECO:0000256" key="5">
    <source>
        <dbReference type="ARBA" id="ARBA00022989"/>
    </source>
</evidence>
<evidence type="ECO:0000256" key="10">
    <source>
        <dbReference type="PIRSR" id="PIRSR601508-2"/>
    </source>
</evidence>
<dbReference type="Gene3D" id="1.10.287.70">
    <property type="match status" value="1"/>
</dbReference>
<sequence>MATMNFTTLCIVLDLWLKYLCYGLNIYSIDSASKSNDTVVIIINPKFISSANNEIWNTVNGHVDKLKEDIFKQAGVSVEIYKKTDIKLSRNIVSIFIASFCDDIWNLYYRAEYEGFNGFLYISITDTDCPRLPINEAITIPLTTPNSELSQMVLDLRMTNSFSWKSAILMHDNSIDNSVVQNVVTSLTKHYSTKIVSPSIAIFEIYTQGSEWKRRKLFMEALEYFLKASETNLNFICIVSIHYVPLILDVAKSMNLMSTEKSWLIIIPDLDSSRSNISSFANLLNEGENVSFIYNTTKTAAKCSGGLLCLVDELMSMFIMAFSALIQQEIELSQRVSEEEWDEIRPSKIDRRQSMVSFIKFRLNESDVCETCTSWQIDSGVTWGQEHFSRGCYILPVGNWNSKTGLKLTEPLFLHLAYGFRGIALPIATFHFPPWQIINFNGSGHLVGYSGLVFDIINQLAKTLNFTYNVNVVSNMENMNNISRNLYTQNNVLGEYDAAVSKLLWDKIIDLVRSEKVFMAAAAFTVKEANKVFINYTTHISLESHQILIARPKELSRALLFTAPFTLLTWLCIAVVVGLMGPLLNLFHILSPYYEYHNISRKGGLNSPLNCFWYVYGALLQQGGAHLPDADSGRLVVGTWWLFVLVIVTTYSGNLVAYLTFPQMDAMISNVADLMARTPQGYSWGIPDSSNLHTLLTTLPDDTMIKELIKKAEHHKELSLPVIERVRSSKYAFIHRRTNLMYVMKNDYLRTNRCDFAIGNEDFAEEKLAMMLSKESPYLGRINREIEKMHKVGLINKWLVDSLPKKDQCWTTTQMEVTNHKVNLNDMQGSFIVLLLGVLSSLVSFLFEYLVNKYKNHRQIVITPFIN</sequence>
<keyword evidence="13" id="KW-0732">Signal</keyword>
<evidence type="ECO:0000256" key="4">
    <source>
        <dbReference type="ARBA" id="ARBA00022692"/>
    </source>
</evidence>
<keyword evidence="3" id="KW-1003">Cell membrane</keyword>
<evidence type="ECO:0000256" key="6">
    <source>
        <dbReference type="ARBA" id="ARBA00023136"/>
    </source>
</evidence>
<dbReference type="InterPro" id="IPR001508">
    <property type="entry name" value="Iono_Glu_rcpt_met"/>
</dbReference>
<evidence type="ECO:0000256" key="9">
    <source>
        <dbReference type="PIRSR" id="PIRSR601508-1"/>
    </source>
</evidence>
<dbReference type="Gene3D" id="3.40.50.2300">
    <property type="match status" value="1"/>
</dbReference>
<keyword evidence="4 12" id="KW-0812">Transmembrane</keyword>
<feature type="chain" id="PRO_5034520682" evidence="13">
    <location>
        <begin position="24"/>
        <end position="867"/>
    </location>
</feature>
<proteinExistence type="inferred from homology"/>
<dbReference type="GeneID" id="112690064"/>
<dbReference type="FunFam" id="1.10.287.70:FF:000143">
    <property type="entry name" value="Probable glutamate receptor"/>
    <property type="match status" value="1"/>
</dbReference>
<keyword evidence="6 12" id="KW-0472">Membrane</keyword>
<dbReference type="AlphaFoldDB" id="A0A8B8GA50"/>
<dbReference type="PANTHER" id="PTHR42643">
    <property type="entry name" value="IONOTROPIC RECEPTOR 20A-RELATED"/>
    <property type="match status" value="1"/>
</dbReference>
<feature type="transmembrane region" description="Helical" evidence="12">
    <location>
        <begin position="558"/>
        <end position="584"/>
    </location>
</feature>
<keyword evidence="11" id="KW-1015">Disulfide bond</keyword>
<comment type="similarity">
    <text evidence="2">Belongs to the glutamate-gated ion channel (TC 1.A.10.1) family.</text>
</comment>
<protein>
    <submittedName>
        <fullName evidence="16">Ionotropic receptor 93a</fullName>
    </submittedName>
</protein>
<gene>
    <name evidence="16" type="primary">LOC112690064</name>
</gene>
<organism evidence="15 16">
    <name type="scientific">Sipha flava</name>
    <name type="common">yellow sugarcane aphid</name>
    <dbReference type="NCBI Taxonomy" id="143950"/>
    <lineage>
        <taxon>Eukaryota</taxon>
        <taxon>Metazoa</taxon>
        <taxon>Ecdysozoa</taxon>
        <taxon>Arthropoda</taxon>
        <taxon>Hexapoda</taxon>
        <taxon>Insecta</taxon>
        <taxon>Pterygota</taxon>
        <taxon>Neoptera</taxon>
        <taxon>Paraneoptera</taxon>
        <taxon>Hemiptera</taxon>
        <taxon>Sternorrhyncha</taxon>
        <taxon>Aphidomorpha</taxon>
        <taxon>Aphidoidea</taxon>
        <taxon>Aphididae</taxon>
        <taxon>Sipha</taxon>
    </lineage>
</organism>